<sequence>MLVVYKMSVCSYSSTGAGPRVPSPPFREVTVEVTVEHGEHLAVRYGTGAIFPDVVQSCCRPGGVRLLWFALRGSSTGRRCRHPPLKRIQRGVIARNRQRGTLGARECFLGAVCSDISSLILGVPLDPIPSRFWLLLLFLFLLAEKRHCGCRSPGRDRVFFLGDPKAARVPFGPHPSVEGLQQLLIEYKHHNNTTT</sequence>
<gene>
    <name evidence="1" type="ORF">EYF80_028547</name>
</gene>
<dbReference type="AlphaFoldDB" id="A0A4Z2H908"/>
<accession>A0A4Z2H908</accession>
<dbReference type="EMBL" id="SRLO01000319">
    <property type="protein sequence ID" value="TNN61252.1"/>
    <property type="molecule type" value="Genomic_DNA"/>
</dbReference>
<keyword evidence="2" id="KW-1185">Reference proteome</keyword>
<organism evidence="1 2">
    <name type="scientific">Liparis tanakae</name>
    <name type="common">Tanaka's snailfish</name>
    <dbReference type="NCBI Taxonomy" id="230148"/>
    <lineage>
        <taxon>Eukaryota</taxon>
        <taxon>Metazoa</taxon>
        <taxon>Chordata</taxon>
        <taxon>Craniata</taxon>
        <taxon>Vertebrata</taxon>
        <taxon>Euteleostomi</taxon>
        <taxon>Actinopterygii</taxon>
        <taxon>Neopterygii</taxon>
        <taxon>Teleostei</taxon>
        <taxon>Neoteleostei</taxon>
        <taxon>Acanthomorphata</taxon>
        <taxon>Eupercaria</taxon>
        <taxon>Perciformes</taxon>
        <taxon>Cottioidei</taxon>
        <taxon>Cottales</taxon>
        <taxon>Liparidae</taxon>
        <taxon>Liparis</taxon>
    </lineage>
</organism>
<reference evidence="1 2" key="1">
    <citation type="submission" date="2019-03" db="EMBL/GenBank/DDBJ databases">
        <title>First draft genome of Liparis tanakae, snailfish: a comprehensive survey of snailfish specific genes.</title>
        <authorList>
            <person name="Kim W."/>
            <person name="Song I."/>
            <person name="Jeong J.-H."/>
            <person name="Kim D."/>
            <person name="Kim S."/>
            <person name="Ryu S."/>
            <person name="Song J.Y."/>
            <person name="Lee S.K."/>
        </authorList>
    </citation>
    <scope>NUCLEOTIDE SEQUENCE [LARGE SCALE GENOMIC DNA]</scope>
    <source>
        <tissue evidence="1">Muscle</tissue>
    </source>
</reference>
<proteinExistence type="predicted"/>
<dbReference type="Proteomes" id="UP000314294">
    <property type="component" value="Unassembled WGS sequence"/>
</dbReference>
<evidence type="ECO:0000313" key="1">
    <source>
        <dbReference type="EMBL" id="TNN61252.1"/>
    </source>
</evidence>
<protein>
    <submittedName>
        <fullName evidence="1">Uncharacterized protein</fullName>
    </submittedName>
</protein>
<name>A0A4Z2H908_9TELE</name>
<comment type="caution">
    <text evidence="1">The sequence shown here is derived from an EMBL/GenBank/DDBJ whole genome shotgun (WGS) entry which is preliminary data.</text>
</comment>
<evidence type="ECO:0000313" key="2">
    <source>
        <dbReference type="Proteomes" id="UP000314294"/>
    </source>
</evidence>